<evidence type="ECO:0000256" key="9">
    <source>
        <dbReference type="ARBA" id="ARBA00023242"/>
    </source>
</evidence>
<dbReference type="GO" id="GO:0016075">
    <property type="term" value="P:rRNA catabolic process"/>
    <property type="evidence" value="ECO:0007669"/>
    <property type="project" value="TreeGrafter"/>
</dbReference>
<dbReference type="FunFam" id="3.30.230.70:FF:000005">
    <property type="entry name" value="Exosome complex component RRP45"/>
    <property type="match status" value="1"/>
</dbReference>
<dbReference type="InterPro" id="IPR033100">
    <property type="entry name" value="Rrp45"/>
</dbReference>
<dbReference type="InterPro" id="IPR036345">
    <property type="entry name" value="ExoRNase_PH_dom2_sf"/>
</dbReference>
<keyword evidence="15" id="KW-1185">Reference proteome</keyword>
<feature type="region of interest" description="Disordered" evidence="11">
    <location>
        <begin position="402"/>
        <end position="437"/>
    </location>
</feature>
<proteinExistence type="inferred from homology"/>
<keyword evidence="8" id="KW-0694">RNA-binding</keyword>
<dbReference type="GO" id="GO:0005730">
    <property type="term" value="C:nucleolus"/>
    <property type="evidence" value="ECO:0007669"/>
    <property type="project" value="UniProtKB-SubCell"/>
</dbReference>
<comment type="subcellular location">
    <subcellularLocation>
        <location evidence="1">Cytoplasm</location>
    </subcellularLocation>
    <subcellularLocation>
        <location evidence="2">Nucleus</location>
        <location evidence="2">Nucleolus</location>
    </subcellularLocation>
</comment>
<dbReference type="InterPro" id="IPR015847">
    <property type="entry name" value="ExoRNase_PH_dom2"/>
</dbReference>
<dbReference type="SUPFAM" id="SSF54211">
    <property type="entry name" value="Ribosomal protein S5 domain 2-like"/>
    <property type="match status" value="1"/>
</dbReference>
<dbReference type="AlphaFoldDB" id="A0A3Q4HVM1"/>
<dbReference type="PANTHER" id="PTHR11097:SF14">
    <property type="entry name" value="EXOSOME COMPLEX COMPONENT RRP45"/>
    <property type="match status" value="1"/>
</dbReference>
<dbReference type="Pfam" id="PF01138">
    <property type="entry name" value="RNase_PH"/>
    <property type="match status" value="1"/>
</dbReference>
<evidence type="ECO:0000256" key="3">
    <source>
        <dbReference type="ARBA" id="ARBA00006678"/>
    </source>
</evidence>
<name>A0A3Q4HVM1_NEOBR</name>
<organism evidence="14 15">
    <name type="scientific">Neolamprologus brichardi</name>
    <name type="common">Fairy cichlid</name>
    <name type="synonym">Lamprologus brichardi</name>
    <dbReference type="NCBI Taxonomy" id="32507"/>
    <lineage>
        <taxon>Eukaryota</taxon>
        <taxon>Metazoa</taxon>
        <taxon>Chordata</taxon>
        <taxon>Craniata</taxon>
        <taxon>Vertebrata</taxon>
        <taxon>Euteleostomi</taxon>
        <taxon>Actinopterygii</taxon>
        <taxon>Neopterygii</taxon>
        <taxon>Teleostei</taxon>
        <taxon>Neoteleostei</taxon>
        <taxon>Acanthomorphata</taxon>
        <taxon>Ovalentaria</taxon>
        <taxon>Cichlomorphae</taxon>
        <taxon>Cichliformes</taxon>
        <taxon>Cichlidae</taxon>
        <taxon>African cichlids</taxon>
        <taxon>Pseudocrenilabrinae</taxon>
        <taxon>Lamprologini</taxon>
        <taxon>Neolamprologus</taxon>
    </lineage>
</organism>
<evidence type="ECO:0000259" key="12">
    <source>
        <dbReference type="Pfam" id="PF01138"/>
    </source>
</evidence>
<dbReference type="Proteomes" id="UP000261580">
    <property type="component" value="Unassembled WGS sequence"/>
</dbReference>
<evidence type="ECO:0000256" key="5">
    <source>
        <dbReference type="ARBA" id="ARBA00022490"/>
    </source>
</evidence>
<evidence type="ECO:0000313" key="15">
    <source>
        <dbReference type="Proteomes" id="UP000261580"/>
    </source>
</evidence>
<dbReference type="InterPro" id="IPR020568">
    <property type="entry name" value="Ribosomal_Su5_D2-typ_SF"/>
</dbReference>
<dbReference type="Ensembl" id="ENSNBRT00000025798.1">
    <property type="protein sequence ID" value="ENSNBRP00000025143.1"/>
    <property type="gene ID" value="ENSNBRG00000019108.1"/>
</dbReference>
<reference evidence="14" key="2">
    <citation type="submission" date="2025-09" db="UniProtKB">
        <authorList>
            <consortium name="Ensembl"/>
        </authorList>
    </citation>
    <scope>IDENTIFICATION</scope>
</reference>
<keyword evidence="5" id="KW-0963">Cytoplasm</keyword>
<feature type="domain" description="Exoribonuclease phosphorolytic" evidence="12">
    <location>
        <begin position="32"/>
        <end position="163"/>
    </location>
</feature>
<dbReference type="GO" id="GO:0034475">
    <property type="term" value="P:U4 snRNA 3'-end processing"/>
    <property type="evidence" value="ECO:0007669"/>
    <property type="project" value="TreeGrafter"/>
</dbReference>
<dbReference type="GO" id="GO:0034476">
    <property type="term" value="P:U5 snRNA 3'-end processing"/>
    <property type="evidence" value="ECO:0007669"/>
    <property type="project" value="TreeGrafter"/>
</dbReference>
<reference evidence="14" key="1">
    <citation type="submission" date="2025-08" db="UniProtKB">
        <authorList>
            <consortium name="Ensembl"/>
        </authorList>
    </citation>
    <scope>IDENTIFICATION</scope>
</reference>
<dbReference type="STRING" id="32507.ENSNBRP00000025143"/>
<keyword evidence="9" id="KW-0539">Nucleus</keyword>
<feature type="domain" description="Exoribonuclease phosphorolytic" evidence="13">
    <location>
        <begin position="189"/>
        <end position="254"/>
    </location>
</feature>
<evidence type="ECO:0000256" key="2">
    <source>
        <dbReference type="ARBA" id="ARBA00004604"/>
    </source>
</evidence>
<dbReference type="InterPro" id="IPR001247">
    <property type="entry name" value="ExoRNase_PH_dom1"/>
</dbReference>
<evidence type="ECO:0000256" key="11">
    <source>
        <dbReference type="SAM" id="MobiDB-lite"/>
    </source>
</evidence>
<dbReference type="InterPro" id="IPR027408">
    <property type="entry name" value="PNPase/RNase_PH_dom_sf"/>
</dbReference>
<dbReference type="CDD" id="cd11368">
    <property type="entry name" value="RNase_PH_RRP45"/>
    <property type="match status" value="1"/>
</dbReference>
<dbReference type="Gene3D" id="3.30.230.70">
    <property type="entry name" value="GHMP Kinase, N-terminal domain"/>
    <property type="match status" value="1"/>
</dbReference>
<dbReference type="GO" id="GO:0000177">
    <property type="term" value="C:cytoplasmic exosome (RNase complex)"/>
    <property type="evidence" value="ECO:0007669"/>
    <property type="project" value="TreeGrafter"/>
</dbReference>
<dbReference type="GO" id="GO:0071038">
    <property type="term" value="P:TRAMP-dependent tRNA surveillance pathway"/>
    <property type="evidence" value="ECO:0007669"/>
    <property type="project" value="TreeGrafter"/>
</dbReference>
<evidence type="ECO:0000313" key="14">
    <source>
        <dbReference type="Ensembl" id="ENSNBRP00000025143.1"/>
    </source>
</evidence>
<evidence type="ECO:0000256" key="8">
    <source>
        <dbReference type="ARBA" id="ARBA00022884"/>
    </source>
</evidence>
<evidence type="ECO:0000256" key="7">
    <source>
        <dbReference type="ARBA" id="ARBA00022835"/>
    </source>
</evidence>
<keyword evidence="6" id="KW-0698">rRNA processing</keyword>
<feature type="compositionally biased region" description="Acidic residues" evidence="11">
    <location>
        <begin position="349"/>
        <end position="371"/>
    </location>
</feature>
<evidence type="ECO:0000256" key="1">
    <source>
        <dbReference type="ARBA" id="ARBA00004496"/>
    </source>
</evidence>
<dbReference type="GO" id="GO:0071028">
    <property type="term" value="P:nuclear mRNA surveillance"/>
    <property type="evidence" value="ECO:0007669"/>
    <property type="project" value="TreeGrafter"/>
</dbReference>
<sequence>MKDTPLSNCERDFLLKAIEEKKRLDGRQTYDYRKIKISFGTDYGCCFVDLGQTRVMAQVSCELVAPKESRPNEGIMFFNIELSPMASPGFEQGRQSELSVKLNRQLERCLRNSKCIDTESLCVVSGEKVWQIRVDVHTLNNDGNLMDAASIAAITALCHFRRPDVSTQGQEVTVYSPEERDPIPLSIYHMPISVSFAFFQQGTYLLVDPCEREERVMDGLLVIAMNKHREICSIQSSGGIMLLKEQVMRCSKIAGVKVSEITELISEALLNDRKARKAGGKCGFAESMQQDRITALKKDETPVEMTDVTETANGIIQKGEAAPQTVPSPVLPVPGVGQVGQGLQNSWGLEEDDEDDYEEEKNDNSGDEQVEEVTKMDVGEVCVTGDVVEISDSEEEDVVILNPEHANKTSIKGRKLPDDQIKQSWPVRGSNPRPWRY</sequence>
<feature type="compositionally biased region" description="Low complexity" evidence="11">
    <location>
        <begin position="333"/>
        <end position="344"/>
    </location>
</feature>
<dbReference type="PANTHER" id="PTHR11097">
    <property type="entry name" value="EXOSOME COMPLEX EXONUCLEASE RIBOSOMAL RNA PROCESSING PROTEIN"/>
    <property type="match status" value="1"/>
</dbReference>
<dbReference type="GO" id="GO:0000176">
    <property type="term" value="C:nuclear exosome (RNase complex)"/>
    <property type="evidence" value="ECO:0007669"/>
    <property type="project" value="TreeGrafter"/>
</dbReference>
<feature type="region of interest" description="Disordered" evidence="11">
    <location>
        <begin position="320"/>
        <end position="376"/>
    </location>
</feature>
<dbReference type="InterPro" id="IPR050590">
    <property type="entry name" value="Exosome_comp_Rrp42_subfam"/>
</dbReference>
<dbReference type="Bgee" id="ENSNBRG00000019108">
    <property type="expression patterns" value="Expressed in skeletal muscle tissue and 6 other cell types or tissues"/>
</dbReference>
<dbReference type="GO" id="GO:0071035">
    <property type="term" value="P:nuclear polyadenylation-dependent rRNA catabolic process"/>
    <property type="evidence" value="ECO:0007669"/>
    <property type="project" value="TreeGrafter"/>
</dbReference>
<protein>
    <recommendedName>
        <fullName evidence="4">Exosome complex component RRP45</fullName>
    </recommendedName>
    <alternativeName>
        <fullName evidence="10">Exosome component 9</fullName>
    </alternativeName>
</protein>
<dbReference type="SUPFAM" id="SSF55666">
    <property type="entry name" value="Ribonuclease PH domain 2-like"/>
    <property type="match status" value="1"/>
</dbReference>
<dbReference type="Pfam" id="PF03725">
    <property type="entry name" value="RNase_PH_C"/>
    <property type="match status" value="1"/>
</dbReference>
<evidence type="ECO:0000256" key="4">
    <source>
        <dbReference type="ARBA" id="ARBA00019572"/>
    </source>
</evidence>
<dbReference type="GO" id="GO:0000467">
    <property type="term" value="P:exonucleolytic trimming to generate mature 3'-end of 5.8S rRNA from tricistronic rRNA transcript (SSU-rRNA, 5.8S rRNA, LSU-rRNA)"/>
    <property type="evidence" value="ECO:0007669"/>
    <property type="project" value="TreeGrafter"/>
</dbReference>
<evidence type="ECO:0000259" key="13">
    <source>
        <dbReference type="Pfam" id="PF03725"/>
    </source>
</evidence>
<dbReference type="GO" id="GO:0035925">
    <property type="term" value="F:mRNA 3'-UTR AU-rich region binding"/>
    <property type="evidence" value="ECO:0007669"/>
    <property type="project" value="TreeGrafter"/>
</dbReference>
<dbReference type="GeneTree" id="ENSGT00950000183130"/>
<dbReference type="GO" id="GO:0034473">
    <property type="term" value="P:U1 snRNA 3'-end processing"/>
    <property type="evidence" value="ECO:0007669"/>
    <property type="project" value="TreeGrafter"/>
</dbReference>
<comment type="similarity">
    <text evidence="3">Belongs to the RNase PH family.</text>
</comment>
<accession>A0A3Q4HVM1</accession>
<evidence type="ECO:0000256" key="10">
    <source>
        <dbReference type="ARBA" id="ARBA00032660"/>
    </source>
</evidence>
<evidence type="ECO:0000256" key="6">
    <source>
        <dbReference type="ARBA" id="ARBA00022552"/>
    </source>
</evidence>
<keyword evidence="7" id="KW-0271">Exosome</keyword>